<feature type="region of interest" description="Disordered" evidence="4">
    <location>
        <begin position="1"/>
        <end position="20"/>
    </location>
</feature>
<dbReference type="GO" id="GO:0003700">
    <property type="term" value="F:DNA-binding transcription factor activity"/>
    <property type="evidence" value="ECO:0007669"/>
    <property type="project" value="TreeGrafter"/>
</dbReference>
<evidence type="ECO:0000256" key="3">
    <source>
        <dbReference type="ARBA" id="ARBA00023163"/>
    </source>
</evidence>
<evidence type="ECO:0000256" key="2">
    <source>
        <dbReference type="ARBA" id="ARBA00023125"/>
    </source>
</evidence>
<dbReference type="SMART" id="SM00354">
    <property type="entry name" value="HTH_LACI"/>
    <property type="match status" value="1"/>
</dbReference>
<dbReference type="CDD" id="cd01575">
    <property type="entry name" value="PBP1_GntR"/>
    <property type="match status" value="1"/>
</dbReference>
<proteinExistence type="predicted"/>
<dbReference type="InterPro" id="IPR046335">
    <property type="entry name" value="LacI/GalR-like_sensor"/>
</dbReference>
<evidence type="ECO:0000259" key="5">
    <source>
        <dbReference type="PROSITE" id="PS50932"/>
    </source>
</evidence>
<dbReference type="InterPro" id="IPR000843">
    <property type="entry name" value="HTH_LacI"/>
</dbReference>
<accession>A0A4T0UWQ6</accession>
<dbReference type="SUPFAM" id="SSF47413">
    <property type="entry name" value="lambda repressor-like DNA-binding domains"/>
    <property type="match status" value="1"/>
</dbReference>
<gene>
    <name evidence="6" type="ORF">E5K04_07515</name>
</gene>
<name>A0A4T0UWQ6_9NEIS</name>
<dbReference type="OrthoDB" id="269117at2"/>
<dbReference type="Gene3D" id="1.10.260.40">
    <property type="entry name" value="lambda repressor-like DNA-binding domains"/>
    <property type="match status" value="1"/>
</dbReference>
<dbReference type="Pfam" id="PF00356">
    <property type="entry name" value="LacI"/>
    <property type="match status" value="1"/>
</dbReference>
<dbReference type="Proteomes" id="UP000308891">
    <property type="component" value="Unassembled WGS sequence"/>
</dbReference>
<feature type="domain" description="HTH lacI-type" evidence="5">
    <location>
        <begin position="22"/>
        <end position="76"/>
    </location>
</feature>
<dbReference type="PROSITE" id="PS00356">
    <property type="entry name" value="HTH_LACI_1"/>
    <property type="match status" value="1"/>
</dbReference>
<dbReference type="EMBL" id="STGJ01000007">
    <property type="protein sequence ID" value="TIC83398.1"/>
    <property type="molecule type" value="Genomic_DNA"/>
</dbReference>
<keyword evidence="2 6" id="KW-0238">DNA-binding</keyword>
<evidence type="ECO:0000313" key="7">
    <source>
        <dbReference type="Proteomes" id="UP000308891"/>
    </source>
</evidence>
<evidence type="ECO:0000256" key="4">
    <source>
        <dbReference type="SAM" id="MobiDB-lite"/>
    </source>
</evidence>
<reference evidence="6 7" key="1">
    <citation type="submission" date="2019-04" db="EMBL/GenBank/DDBJ databases">
        <title>Crenobacter sp. nov.</title>
        <authorList>
            <person name="Shi S."/>
        </authorList>
    </citation>
    <scope>NUCLEOTIDE SEQUENCE [LARGE SCALE GENOMIC DNA]</scope>
    <source>
        <strain evidence="6 7">GY 70310</strain>
    </source>
</reference>
<comment type="caution">
    <text evidence="6">The sequence shown here is derived from an EMBL/GenBank/DDBJ whole genome shotgun (WGS) entry which is preliminary data.</text>
</comment>
<dbReference type="CDD" id="cd01392">
    <property type="entry name" value="HTH_LacI"/>
    <property type="match status" value="1"/>
</dbReference>
<dbReference type="GO" id="GO:0000976">
    <property type="term" value="F:transcription cis-regulatory region binding"/>
    <property type="evidence" value="ECO:0007669"/>
    <property type="project" value="TreeGrafter"/>
</dbReference>
<keyword evidence="3" id="KW-0804">Transcription</keyword>
<dbReference type="PANTHER" id="PTHR30146:SF33">
    <property type="entry name" value="TRANSCRIPTIONAL REGULATOR"/>
    <property type="match status" value="1"/>
</dbReference>
<evidence type="ECO:0000313" key="6">
    <source>
        <dbReference type="EMBL" id="TIC83398.1"/>
    </source>
</evidence>
<dbReference type="Pfam" id="PF13377">
    <property type="entry name" value="Peripla_BP_3"/>
    <property type="match status" value="1"/>
</dbReference>
<dbReference type="AlphaFoldDB" id="A0A4T0UWQ6"/>
<dbReference type="SUPFAM" id="SSF53822">
    <property type="entry name" value="Periplasmic binding protein-like I"/>
    <property type="match status" value="1"/>
</dbReference>
<dbReference type="InterPro" id="IPR028082">
    <property type="entry name" value="Peripla_BP_I"/>
</dbReference>
<dbReference type="PROSITE" id="PS50932">
    <property type="entry name" value="HTH_LACI_2"/>
    <property type="match status" value="1"/>
</dbReference>
<protein>
    <submittedName>
        <fullName evidence="6">LacI family DNA-binding transcriptional regulator</fullName>
    </submittedName>
</protein>
<dbReference type="Gene3D" id="3.40.50.2300">
    <property type="match status" value="2"/>
</dbReference>
<keyword evidence="7" id="KW-1185">Reference proteome</keyword>
<dbReference type="InterPro" id="IPR010982">
    <property type="entry name" value="Lambda_DNA-bd_dom_sf"/>
</dbReference>
<organism evidence="6 7">
    <name type="scientific">Crenobacter intestini</name>
    <dbReference type="NCBI Taxonomy" id="2563443"/>
    <lineage>
        <taxon>Bacteria</taxon>
        <taxon>Pseudomonadati</taxon>
        <taxon>Pseudomonadota</taxon>
        <taxon>Betaproteobacteria</taxon>
        <taxon>Neisseriales</taxon>
        <taxon>Neisseriaceae</taxon>
        <taxon>Crenobacter</taxon>
    </lineage>
</organism>
<dbReference type="RefSeq" id="WP_136552586.1">
    <property type="nucleotide sequence ID" value="NZ_STGJ01000007.1"/>
</dbReference>
<dbReference type="PANTHER" id="PTHR30146">
    <property type="entry name" value="LACI-RELATED TRANSCRIPTIONAL REPRESSOR"/>
    <property type="match status" value="1"/>
</dbReference>
<keyword evidence="1" id="KW-0805">Transcription regulation</keyword>
<sequence length="357" mass="39208">MNAVEFPNIKPRQRSRRGTQRTTMLDVAKLADVSPSTVSLYLRKPEAVSDKLRDKVRQAIETLHYVPNRLAGSLAAAKSRTIAVIIPTISNSFFARSVEAMQEVAEKAGYNLLLGNSDFNPEREEELVRTFLEWSPAAMVLTGCHQNERTIGMLKAAGIPVGQMWELGTPHLGLQVGFDHTDLGQSALEHLYEGGCKHVVYLGVRLNCDHRARVRADAYVEAVKAAGLHAPLVINIPPTTEHLVQGAGTAIASALAANKSIDGVICSNDWLALGVLFEAQRRGIRVPERLSVIGYGDLDFAECSNPPLTTIRPHRWQIGSQLMQGLIERCEAPQEAWPDHAVDVGFELIPRATTRIM</sequence>
<evidence type="ECO:0000256" key="1">
    <source>
        <dbReference type="ARBA" id="ARBA00023015"/>
    </source>
</evidence>